<gene>
    <name evidence="2" type="ORF">GP486_001778</name>
</gene>
<sequence>MKAAITLPGTGNSSRHQRHSIPTTKNFSGKTAGSFQASVNDETRPDMRIVTRMPSSLEQAMANLREDPMGLDKILGKEILDIYGIQELTVLQLLHVVGSLAIGHSNSPQHARC</sequence>
<organism evidence="2 3">
    <name type="scientific">Trichoglossum hirsutum</name>
    <dbReference type="NCBI Taxonomy" id="265104"/>
    <lineage>
        <taxon>Eukaryota</taxon>
        <taxon>Fungi</taxon>
        <taxon>Dikarya</taxon>
        <taxon>Ascomycota</taxon>
        <taxon>Pezizomycotina</taxon>
        <taxon>Geoglossomycetes</taxon>
        <taxon>Geoglossales</taxon>
        <taxon>Geoglossaceae</taxon>
        <taxon>Trichoglossum</taxon>
    </lineage>
</organism>
<feature type="compositionally biased region" description="Polar residues" evidence="1">
    <location>
        <begin position="9"/>
        <end position="33"/>
    </location>
</feature>
<comment type="caution">
    <text evidence="2">The sequence shown here is derived from an EMBL/GenBank/DDBJ whole genome shotgun (WGS) entry which is preliminary data.</text>
</comment>
<name>A0A9P8LG92_9PEZI</name>
<dbReference type="EMBL" id="JAGHQM010000172">
    <property type="protein sequence ID" value="KAH0564830.1"/>
    <property type="molecule type" value="Genomic_DNA"/>
</dbReference>
<dbReference type="AlphaFoldDB" id="A0A9P8LG92"/>
<protein>
    <submittedName>
        <fullName evidence="2">Uncharacterized protein</fullName>
    </submittedName>
</protein>
<proteinExistence type="predicted"/>
<accession>A0A9P8LG92</accession>
<feature type="region of interest" description="Disordered" evidence="1">
    <location>
        <begin position="1"/>
        <end position="33"/>
    </location>
</feature>
<reference evidence="2" key="1">
    <citation type="submission" date="2021-03" db="EMBL/GenBank/DDBJ databases">
        <title>Comparative genomics and phylogenomic investigation of the class Geoglossomycetes provide insights into ecological specialization and systematics.</title>
        <authorList>
            <person name="Melie T."/>
            <person name="Pirro S."/>
            <person name="Miller A.N."/>
            <person name="Quandt A."/>
        </authorList>
    </citation>
    <scope>NUCLEOTIDE SEQUENCE</scope>
    <source>
        <strain evidence="2">CAQ_001_2017</strain>
    </source>
</reference>
<evidence type="ECO:0000313" key="2">
    <source>
        <dbReference type="EMBL" id="KAH0564830.1"/>
    </source>
</evidence>
<evidence type="ECO:0000313" key="3">
    <source>
        <dbReference type="Proteomes" id="UP000750711"/>
    </source>
</evidence>
<dbReference type="Proteomes" id="UP000750711">
    <property type="component" value="Unassembled WGS sequence"/>
</dbReference>
<evidence type="ECO:0000256" key="1">
    <source>
        <dbReference type="SAM" id="MobiDB-lite"/>
    </source>
</evidence>
<keyword evidence="3" id="KW-1185">Reference proteome</keyword>